<gene>
    <name evidence="3" type="ORF">HPB48_002311</name>
</gene>
<keyword evidence="4" id="KW-1185">Reference proteome</keyword>
<feature type="region of interest" description="Disordered" evidence="1">
    <location>
        <begin position="122"/>
        <end position="166"/>
    </location>
</feature>
<accession>A0A9J6GKT5</accession>
<feature type="signal peptide" evidence="2">
    <location>
        <begin position="1"/>
        <end position="24"/>
    </location>
</feature>
<evidence type="ECO:0000256" key="2">
    <source>
        <dbReference type="SAM" id="SignalP"/>
    </source>
</evidence>
<feature type="region of interest" description="Disordered" evidence="1">
    <location>
        <begin position="196"/>
        <end position="239"/>
    </location>
</feature>
<organism evidence="3 4">
    <name type="scientific">Haemaphysalis longicornis</name>
    <name type="common">Bush tick</name>
    <dbReference type="NCBI Taxonomy" id="44386"/>
    <lineage>
        <taxon>Eukaryota</taxon>
        <taxon>Metazoa</taxon>
        <taxon>Ecdysozoa</taxon>
        <taxon>Arthropoda</taxon>
        <taxon>Chelicerata</taxon>
        <taxon>Arachnida</taxon>
        <taxon>Acari</taxon>
        <taxon>Parasitiformes</taxon>
        <taxon>Ixodida</taxon>
        <taxon>Ixodoidea</taxon>
        <taxon>Ixodidae</taxon>
        <taxon>Haemaphysalinae</taxon>
        <taxon>Haemaphysalis</taxon>
    </lineage>
</organism>
<dbReference type="AlphaFoldDB" id="A0A9J6GKT5"/>
<evidence type="ECO:0000313" key="4">
    <source>
        <dbReference type="Proteomes" id="UP000821853"/>
    </source>
</evidence>
<feature type="chain" id="PRO_5039925201" evidence="2">
    <location>
        <begin position="25"/>
        <end position="314"/>
    </location>
</feature>
<name>A0A9J6GKT5_HAELO</name>
<dbReference type="EMBL" id="JABSTR010000007">
    <property type="protein sequence ID" value="KAH9375842.1"/>
    <property type="molecule type" value="Genomic_DNA"/>
</dbReference>
<keyword evidence="2" id="KW-0732">Signal</keyword>
<proteinExistence type="predicted"/>
<sequence length="314" mass="34933">MPSHLKWAFGTTFLPLLLWVYPSGSPVPAVRDILLPVFTSWTYEGLLSNSSKGRRYGSPDNAGISLLIVSQQRPRHNVCEVPNKLPRNRETAGKQSYGQNKATADTGNMLARSNRYEALAEEQECDESAELNGSQPLGDHTYATAVKRRRQPPGNTRKESLPSTTGCADSVAALDHRLAELEAEMKCIRQRRATLAQRAKHQETPGSTTAASVQRRATFAQRGQHHDARAPPPATSAPLRELHANSSNLTATELLTFVAEQLQHLATVLVAHLRPCWLQWPLKLRFDSLVEDNILNGFLLRCRLYTGLFTWAHL</sequence>
<evidence type="ECO:0000256" key="1">
    <source>
        <dbReference type="SAM" id="MobiDB-lite"/>
    </source>
</evidence>
<dbReference type="Proteomes" id="UP000821853">
    <property type="component" value="Chromosome 5"/>
</dbReference>
<comment type="caution">
    <text evidence="3">The sequence shown here is derived from an EMBL/GenBank/DDBJ whole genome shotgun (WGS) entry which is preliminary data.</text>
</comment>
<dbReference type="VEuPathDB" id="VectorBase:HLOH_049555"/>
<protein>
    <submittedName>
        <fullName evidence="3">Uncharacterized protein</fullName>
    </submittedName>
</protein>
<evidence type="ECO:0000313" key="3">
    <source>
        <dbReference type="EMBL" id="KAH9375842.1"/>
    </source>
</evidence>
<reference evidence="3 4" key="1">
    <citation type="journal article" date="2020" name="Cell">
        <title>Large-Scale Comparative Analyses of Tick Genomes Elucidate Their Genetic Diversity and Vector Capacities.</title>
        <authorList>
            <consortium name="Tick Genome and Microbiome Consortium (TIGMIC)"/>
            <person name="Jia N."/>
            <person name="Wang J."/>
            <person name="Shi W."/>
            <person name="Du L."/>
            <person name="Sun Y."/>
            <person name="Zhan W."/>
            <person name="Jiang J.F."/>
            <person name="Wang Q."/>
            <person name="Zhang B."/>
            <person name="Ji P."/>
            <person name="Bell-Sakyi L."/>
            <person name="Cui X.M."/>
            <person name="Yuan T.T."/>
            <person name="Jiang B.G."/>
            <person name="Yang W.F."/>
            <person name="Lam T.T."/>
            <person name="Chang Q.C."/>
            <person name="Ding S.J."/>
            <person name="Wang X.J."/>
            <person name="Zhu J.G."/>
            <person name="Ruan X.D."/>
            <person name="Zhao L."/>
            <person name="Wei J.T."/>
            <person name="Ye R.Z."/>
            <person name="Que T.C."/>
            <person name="Du C.H."/>
            <person name="Zhou Y.H."/>
            <person name="Cheng J.X."/>
            <person name="Dai P.F."/>
            <person name="Guo W.B."/>
            <person name="Han X.H."/>
            <person name="Huang E.J."/>
            <person name="Li L.F."/>
            <person name="Wei W."/>
            <person name="Gao Y.C."/>
            <person name="Liu J.Z."/>
            <person name="Shao H.Z."/>
            <person name="Wang X."/>
            <person name="Wang C.C."/>
            <person name="Yang T.C."/>
            <person name="Huo Q.B."/>
            <person name="Li W."/>
            <person name="Chen H.Y."/>
            <person name="Chen S.E."/>
            <person name="Zhou L.G."/>
            <person name="Ni X.B."/>
            <person name="Tian J.H."/>
            <person name="Sheng Y."/>
            <person name="Liu T."/>
            <person name="Pan Y.S."/>
            <person name="Xia L.Y."/>
            <person name="Li J."/>
            <person name="Zhao F."/>
            <person name="Cao W.C."/>
        </authorList>
    </citation>
    <scope>NUCLEOTIDE SEQUENCE [LARGE SCALE GENOMIC DNA]</scope>
    <source>
        <strain evidence="3">HaeL-2018</strain>
    </source>
</reference>